<reference evidence="1 2" key="1">
    <citation type="submission" date="2016-07" db="EMBL/GenBank/DDBJ databases">
        <title>Pervasive Adenine N6-methylation of Active Genes in Fungi.</title>
        <authorList>
            <consortium name="DOE Joint Genome Institute"/>
            <person name="Mondo S.J."/>
            <person name="Dannebaum R.O."/>
            <person name="Kuo R.C."/>
            <person name="Labutti K."/>
            <person name="Haridas S."/>
            <person name="Kuo A."/>
            <person name="Salamov A."/>
            <person name="Ahrendt S.R."/>
            <person name="Lipzen A."/>
            <person name="Sullivan W."/>
            <person name="Andreopoulos W.B."/>
            <person name="Clum A."/>
            <person name="Lindquist E."/>
            <person name="Daum C."/>
            <person name="Ramamoorthy G.K."/>
            <person name="Gryganskyi A."/>
            <person name="Culley D."/>
            <person name="Magnuson J.K."/>
            <person name="James T.Y."/>
            <person name="O'Malley M.A."/>
            <person name="Stajich J.E."/>
            <person name="Spatafora J.W."/>
            <person name="Visel A."/>
            <person name="Grigoriev I.V."/>
        </authorList>
    </citation>
    <scope>NUCLEOTIDE SEQUENCE [LARGE SCALE GENOMIC DNA]</scope>
    <source>
        <strain evidence="1 2">CBS 115471</strain>
    </source>
</reference>
<comment type="caution">
    <text evidence="1">The sequence shown here is derived from an EMBL/GenBank/DDBJ whole genome shotgun (WGS) entry which is preliminary data.</text>
</comment>
<dbReference type="Proteomes" id="UP000193144">
    <property type="component" value="Unassembled WGS sequence"/>
</dbReference>
<dbReference type="AlphaFoldDB" id="A0A1Y1ZMJ5"/>
<proteinExistence type="predicted"/>
<evidence type="ECO:0000313" key="1">
    <source>
        <dbReference type="EMBL" id="ORY11456.1"/>
    </source>
</evidence>
<gene>
    <name evidence="1" type="ORF">BCR34DRAFT_326952</name>
</gene>
<name>A0A1Y1ZMJ5_9PLEO</name>
<dbReference type="EMBL" id="MCFA01000061">
    <property type="protein sequence ID" value="ORY11456.1"/>
    <property type="molecule type" value="Genomic_DNA"/>
</dbReference>
<keyword evidence="2" id="KW-1185">Reference proteome</keyword>
<protein>
    <submittedName>
        <fullName evidence="1">Uncharacterized protein</fullName>
    </submittedName>
</protein>
<organism evidence="1 2">
    <name type="scientific">Clohesyomyces aquaticus</name>
    <dbReference type="NCBI Taxonomy" id="1231657"/>
    <lineage>
        <taxon>Eukaryota</taxon>
        <taxon>Fungi</taxon>
        <taxon>Dikarya</taxon>
        <taxon>Ascomycota</taxon>
        <taxon>Pezizomycotina</taxon>
        <taxon>Dothideomycetes</taxon>
        <taxon>Pleosporomycetidae</taxon>
        <taxon>Pleosporales</taxon>
        <taxon>Lindgomycetaceae</taxon>
        <taxon>Clohesyomyces</taxon>
    </lineage>
</organism>
<evidence type="ECO:0000313" key="2">
    <source>
        <dbReference type="Proteomes" id="UP000193144"/>
    </source>
</evidence>
<sequence>MQKHTNNQIGLLGRVCANTPRLHTLSVHMMGDRWPMNIGRMIDSCAASTRVLSLRYRVEDRVKIKYVREVVAGFPRLTGLGLLVPRHVVCVENTESILQQIFNELASASKLNYLMLLFDHSALDGAENWIPIASQIGTALRAVKLEVKTLSTVPSPEGLCRSANTGGRQALLSGQRWSSKMHSRQIAEKDASLTHSRW</sequence>
<accession>A0A1Y1ZMJ5</accession>